<dbReference type="Proteomes" id="UP000823775">
    <property type="component" value="Unassembled WGS sequence"/>
</dbReference>
<name>A0ABS8VBR3_DATST</name>
<dbReference type="EMBL" id="JACEIK010004096">
    <property type="protein sequence ID" value="MCD9644181.1"/>
    <property type="molecule type" value="Genomic_DNA"/>
</dbReference>
<protein>
    <submittedName>
        <fullName evidence="1">Uncharacterized protein</fullName>
    </submittedName>
</protein>
<organism evidence="1 2">
    <name type="scientific">Datura stramonium</name>
    <name type="common">Jimsonweed</name>
    <name type="synonym">Common thornapple</name>
    <dbReference type="NCBI Taxonomy" id="4076"/>
    <lineage>
        <taxon>Eukaryota</taxon>
        <taxon>Viridiplantae</taxon>
        <taxon>Streptophyta</taxon>
        <taxon>Embryophyta</taxon>
        <taxon>Tracheophyta</taxon>
        <taxon>Spermatophyta</taxon>
        <taxon>Magnoliopsida</taxon>
        <taxon>eudicotyledons</taxon>
        <taxon>Gunneridae</taxon>
        <taxon>Pentapetalae</taxon>
        <taxon>asterids</taxon>
        <taxon>lamiids</taxon>
        <taxon>Solanales</taxon>
        <taxon>Solanaceae</taxon>
        <taxon>Solanoideae</taxon>
        <taxon>Datureae</taxon>
        <taxon>Datura</taxon>
    </lineage>
</organism>
<reference evidence="1 2" key="1">
    <citation type="journal article" date="2021" name="BMC Genomics">
        <title>Datura genome reveals duplications of psychoactive alkaloid biosynthetic genes and high mutation rate following tissue culture.</title>
        <authorList>
            <person name="Rajewski A."/>
            <person name="Carter-House D."/>
            <person name="Stajich J."/>
            <person name="Litt A."/>
        </authorList>
    </citation>
    <scope>NUCLEOTIDE SEQUENCE [LARGE SCALE GENOMIC DNA]</scope>
    <source>
        <strain evidence="1">AR-01</strain>
    </source>
</reference>
<evidence type="ECO:0000313" key="2">
    <source>
        <dbReference type="Proteomes" id="UP000823775"/>
    </source>
</evidence>
<gene>
    <name evidence="1" type="ORF">HAX54_032198</name>
</gene>
<proteinExistence type="predicted"/>
<keyword evidence="2" id="KW-1185">Reference proteome</keyword>
<evidence type="ECO:0000313" key="1">
    <source>
        <dbReference type="EMBL" id="MCD9644181.1"/>
    </source>
</evidence>
<feature type="non-terminal residue" evidence="1">
    <location>
        <position position="1"/>
    </location>
</feature>
<sequence>ATQESSSFASEVAPSPMALKLSTASRSTRISVLGGHSTMNSLKLIFVVGISR</sequence>
<comment type="caution">
    <text evidence="1">The sequence shown here is derived from an EMBL/GenBank/DDBJ whole genome shotgun (WGS) entry which is preliminary data.</text>
</comment>
<accession>A0ABS8VBR3</accession>